<gene>
    <name evidence="2" type="ORF">ACH46_15660</name>
</gene>
<dbReference type="PATRIC" id="fig|1136941.3.peg.3196"/>
<dbReference type="Proteomes" id="UP000063789">
    <property type="component" value="Chromosome"/>
</dbReference>
<dbReference type="STRING" id="1136941.ACH46_15660"/>
<dbReference type="EMBL" id="CP011853">
    <property type="protein sequence ID" value="ALG85651.1"/>
    <property type="molecule type" value="Genomic_DNA"/>
</dbReference>
<sequence>MAIKFTDLPAPVRAGLIVLAGVDASLRFWAIKDVRSREQSEINGSKKLWTLGLAFVNSAGALPIAYLVRGRRKPTDEA</sequence>
<protein>
    <recommendedName>
        <fullName evidence="4">DUF5652 domain-containing protein</fullName>
    </recommendedName>
</protein>
<keyword evidence="1" id="KW-1133">Transmembrane helix</keyword>
<dbReference type="AlphaFoldDB" id="A0A0N9N592"/>
<evidence type="ECO:0000313" key="2">
    <source>
        <dbReference type="EMBL" id="ALG85651.1"/>
    </source>
</evidence>
<feature type="transmembrane region" description="Helical" evidence="1">
    <location>
        <begin position="49"/>
        <end position="68"/>
    </location>
</feature>
<dbReference type="KEGG" id="goq:ACH46_15660"/>
<keyword evidence="1" id="KW-0472">Membrane</keyword>
<organism evidence="2 3">
    <name type="scientific">Gordonia phthalatica</name>
    <dbReference type="NCBI Taxonomy" id="1136941"/>
    <lineage>
        <taxon>Bacteria</taxon>
        <taxon>Bacillati</taxon>
        <taxon>Actinomycetota</taxon>
        <taxon>Actinomycetes</taxon>
        <taxon>Mycobacteriales</taxon>
        <taxon>Gordoniaceae</taxon>
        <taxon>Gordonia</taxon>
    </lineage>
</organism>
<dbReference type="RefSeq" id="WP_062393740.1">
    <property type="nucleotide sequence ID" value="NZ_CP011853.1"/>
</dbReference>
<keyword evidence="1" id="KW-0812">Transmembrane</keyword>
<reference evidence="2 3" key="2">
    <citation type="journal article" date="2017" name="Int. J. Syst. Evol. Microbiol.">
        <title>Gordonia phthalatica sp. nov., a di-n-butyl phthalate-degrading bacterium isolated from activated sludge.</title>
        <authorList>
            <person name="Jin D."/>
            <person name="Kong X."/>
            <person name="Jia M."/>
            <person name="Yu X."/>
            <person name="Wang X."/>
            <person name="Zhuang X."/>
            <person name="Deng Y."/>
            <person name="Bai Z."/>
        </authorList>
    </citation>
    <scope>NUCLEOTIDE SEQUENCE [LARGE SCALE GENOMIC DNA]</scope>
    <source>
        <strain evidence="2 3">QH-11</strain>
    </source>
</reference>
<evidence type="ECO:0000256" key="1">
    <source>
        <dbReference type="SAM" id="Phobius"/>
    </source>
</evidence>
<proteinExistence type="predicted"/>
<reference evidence="3" key="1">
    <citation type="submission" date="2015-06" db="EMBL/GenBank/DDBJ databases">
        <title>Complete genome sequence and metabolic analysis of phthalate degradation pathway in Gordonia sp. QH-11.</title>
        <authorList>
            <person name="Jin D."/>
            <person name="Kong X."/>
            <person name="Bai Z."/>
        </authorList>
    </citation>
    <scope>NUCLEOTIDE SEQUENCE [LARGE SCALE GENOMIC DNA]</scope>
    <source>
        <strain evidence="3">QH-11</strain>
    </source>
</reference>
<dbReference type="OrthoDB" id="5125307at2"/>
<evidence type="ECO:0000313" key="3">
    <source>
        <dbReference type="Proteomes" id="UP000063789"/>
    </source>
</evidence>
<keyword evidence="3" id="KW-1185">Reference proteome</keyword>
<accession>A0A0N9N592</accession>
<name>A0A0N9N592_9ACTN</name>
<evidence type="ECO:0008006" key="4">
    <source>
        <dbReference type="Google" id="ProtNLM"/>
    </source>
</evidence>